<dbReference type="AlphaFoldDB" id="A0A9E9LDW8"/>
<sequence length="134" mass="15642">MTIETRYRCTACYYERTLVYGTQWSHVDELHRYRRDILRGKYGDQAKKWLMRYPEEELIISTALFSCRRCKTIQTAERILFEYPGVPSREIPVHCTVCHAPCKLLKSPPPSLLCPACGKTCLSDQLVLQDCQNH</sequence>
<organism evidence="1">
    <name type="scientific">Oxalobacter aliiformigenes</name>
    <dbReference type="NCBI Taxonomy" id="2946593"/>
    <lineage>
        <taxon>Bacteria</taxon>
        <taxon>Pseudomonadati</taxon>
        <taxon>Pseudomonadota</taxon>
        <taxon>Betaproteobacteria</taxon>
        <taxon>Burkholderiales</taxon>
        <taxon>Oxalobacteraceae</taxon>
        <taxon>Oxalobacter</taxon>
    </lineage>
</organism>
<dbReference type="RefSeq" id="WP_269315802.1">
    <property type="nucleotide sequence ID" value="NZ_CP098251.1"/>
</dbReference>
<dbReference type="EMBL" id="CP098251">
    <property type="protein sequence ID" value="WAV90919.1"/>
    <property type="molecule type" value="Genomic_DNA"/>
</dbReference>
<name>A0A9E9LDW8_9BURK</name>
<accession>A0A9E9LDW8</accession>
<proteinExistence type="predicted"/>
<dbReference type="Proteomes" id="UP001164819">
    <property type="component" value="Chromosome"/>
</dbReference>
<evidence type="ECO:0000313" key="1">
    <source>
        <dbReference type="EMBL" id="WAV90919.1"/>
    </source>
</evidence>
<reference evidence="1" key="1">
    <citation type="journal article" date="2022" name="Front. Microbiol.">
        <title>New perspectives on an old grouping: The genomic and phenotypic variability of Oxalobacter formigenes and the implications for calcium oxalate stone prevention.</title>
        <authorList>
            <person name="Chmiel J.A."/>
            <person name="Carr C."/>
            <person name="Stuivenberg G.A."/>
            <person name="Venema R."/>
            <person name="Chanyi R.M."/>
            <person name="Al K.F."/>
            <person name="Giguere D."/>
            <person name="Say H."/>
            <person name="Akouris P.P."/>
            <person name="Dominguez Romero S.A."/>
            <person name="Kwong A."/>
            <person name="Tai V."/>
            <person name="Koval S.F."/>
            <person name="Razvi H."/>
            <person name="Bjazevic J."/>
            <person name="Burton J.P."/>
        </authorList>
    </citation>
    <scope>NUCLEOTIDE SEQUENCE</scope>
    <source>
        <strain evidence="1">OxK</strain>
    </source>
</reference>
<protein>
    <submittedName>
        <fullName evidence="1">Uncharacterized protein</fullName>
    </submittedName>
</protein>
<gene>
    <name evidence="1" type="ORF">NB646_08815</name>
</gene>